<name>A0A3C1KSP1_9GAMM</name>
<protein>
    <submittedName>
        <fullName evidence="3">Uncharacterized protein</fullName>
    </submittedName>
</protein>
<proteinExistence type="predicted"/>
<sequence length="622" mass="66978">MKRFNLVFSGEILSGTDPAAARRHFGSLFQIDDPKRIERFFSGAPIILRRGLEQKAAAAWFVRMRGLGLQAHLQPAAGLPPVPAAQKPGKQTPAPPAATGTARWGPNPYTLKPYRAPAAVAERALQARKRAHVALGTALLAICLLFALTTLAQLLPPPPAVPALRAAASNDAGELMLATRQLLLHHDRSGAALGTLSRAQLGLTAPLQQLLWLDRARLLVQVATTEGGNLYRCVIPEAQCRAFAGDQGHWRADAMVRVPNSPHVVLADSANGRLLRVDSAGNVVAERSTALPTRPRLRIHDGLLFTNSAAGPALSVYRYEVAAFAEQLDELLLLPAAAVAAELGNVQDFARVGAFWWAVLDNTDIGQRGVFRFDAQWNALPTVVPPAPTPALALIPWEERLLLLPAGAYALQRYAADGTAGAALEVEALNMRATQRSRALQLRTTLLGSARALLLLASILAIFYGVWQYARYRVFALDRGRHAPMLGPRMQHVEWLQPAHTTKRRGFSGGHAAQGRGHIGLLGPLLVLVDHRGVYHAGNGIQVQRHPRFLRIEGVQVPTGSARKPLFKAARWPDVERLLSGCSRGDTAGIVVTMLEARQPLALAGAALLVLLVTALVLALMA</sequence>
<evidence type="ECO:0000256" key="1">
    <source>
        <dbReference type="SAM" id="MobiDB-lite"/>
    </source>
</evidence>
<evidence type="ECO:0000313" key="4">
    <source>
        <dbReference type="Proteomes" id="UP000259273"/>
    </source>
</evidence>
<comment type="caution">
    <text evidence="3">The sequence shown here is derived from an EMBL/GenBank/DDBJ whole genome shotgun (WGS) entry which is preliminary data.</text>
</comment>
<feature type="region of interest" description="Disordered" evidence="1">
    <location>
        <begin position="78"/>
        <end position="106"/>
    </location>
</feature>
<keyword evidence="2" id="KW-1133">Transmembrane helix</keyword>
<evidence type="ECO:0000256" key="2">
    <source>
        <dbReference type="SAM" id="Phobius"/>
    </source>
</evidence>
<evidence type="ECO:0000313" key="3">
    <source>
        <dbReference type="EMBL" id="HAN29216.1"/>
    </source>
</evidence>
<dbReference type="EMBL" id="DMND01000215">
    <property type="protein sequence ID" value="HAN29216.1"/>
    <property type="molecule type" value="Genomic_DNA"/>
</dbReference>
<dbReference type="AlphaFoldDB" id="A0A3C1KSP1"/>
<feature type="transmembrane region" description="Helical" evidence="2">
    <location>
        <begin position="601"/>
        <end position="621"/>
    </location>
</feature>
<feature type="transmembrane region" description="Helical" evidence="2">
    <location>
        <begin position="133"/>
        <end position="155"/>
    </location>
</feature>
<feature type="transmembrane region" description="Helical" evidence="2">
    <location>
        <begin position="446"/>
        <end position="467"/>
    </location>
</feature>
<gene>
    <name evidence="3" type="ORF">DCP75_16150</name>
</gene>
<dbReference type="Proteomes" id="UP000259273">
    <property type="component" value="Unassembled WGS sequence"/>
</dbReference>
<feature type="compositionally biased region" description="Low complexity" evidence="1">
    <location>
        <begin position="84"/>
        <end position="102"/>
    </location>
</feature>
<reference evidence="3 4" key="1">
    <citation type="journal article" date="2018" name="Nat. Biotechnol.">
        <title>A standardized bacterial taxonomy based on genome phylogeny substantially revises the tree of life.</title>
        <authorList>
            <person name="Parks D.H."/>
            <person name="Chuvochina M."/>
            <person name="Waite D.W."/>
            <person name="Rinke C."/>
            <person name="Skarshewski A."/>
            <person name="Chaumeil P.A."/>
            <person name="Hugenholtz P."/>
        </authorList>
    </citation>
    <scope>NUCLEOTIDE SEQUENCE [LARGE SCALE GENOMIC DNA]</scope>
    <source>
        <strain evidence="3">UBA9158</strain>
    </source>
</reference>
<accession>A0A3C1KSP1</accession>
<organism evidence="3 4">
    <name type="scientific">Haliea salexigens</name>
    <dbReference type="NCBI Taxonomy" id="287487"/>
    <lineage>
        <taxon>Bacteria</taxon>
        <taxon>Pseudomonadati</taxon>
        <taxon>Pseudomonadota</taxon>
        <taxon>Gammaproteobacteria</taxon>
        <taxon>Cellvibrionales</taxon>
        <taxon>Halieaceae</taxon>
        <taxon>Haliea</taxon>
    </lineage>
</organism>
<dbReference type="STRING" id="1121937.GCA_000423125_01252"/>
<keyword evidence="2" id="KW-0472">Membrane</keyword>
<keyword evidence="2" id="KW-0812">Transmembrane</keyword>